<organism evidence="3 4">
    <name type="scientific">Odoribacter splanchnicus</name>
    <dbReference type="NCBI Taxonomy" id="28118"/>
    <lineage>
        <taxon>Bacteria</taxon>
        <taxon>Pseudomonadati</taxon>
        <taxon>Bacteroidota</taxon>
        <taxon>Bacteroidia</taxon>
        <taxon>Bacteroidales</taxon>
        <taxon>Odoribacteraceae</taxon>
        <taxon>Odoribacter</taxon>
    </lineage>
</organism>
<dbReference type="EMBL" id="QRYC01000014">
    <property type="protein sequence ID" value="RGU55795.1"/>
    <property type="molecule type" value="Genomic_DNA"/>
</dbReference>
<dbReference type="RefSeq" id="WP_046403795.1">
    <property type="nucleotide sequence ID" value="NZ_CABJFF010000018.1"/>
</dbReference>
<comment type="caution">
    <text evidence="3">The sequence shown here is derived from an EMBL/GenBank/DDBJ whole genome shotgun (WGS) entry which is preliminary data.</text>
</comment>
<dbReference type="Proteomes" id="UP000284243">
    <property type="component" value="Unassembled WGS sequence"/>
</dbReference>
<gene>
    <name evidence="3" type="ORF">DWW57_10905</name>
    <name evidence="2" type="ORF">L0P03_14305</name>
</gene>
<proteinExistence type="predicted"/>
<feature type="region of interest" description="Disordered" evidence="1">
    <location>
        <begin position="235"/>
        <end position="255"/>
    </location>
</feature>
<evidence type="ECO:0000313" key="4">
    <source>
        <dbReference type="Proteomes" id="UP000284243"/>
    </source>
</evidence>
<evidence type="ECO:0000256" key="1">
    <source>
        <dbReference type="SAM" id="MobiDB-lite"/>
    </source>
</evidence>
<name>A0A412TPP2_9BACT</name>
<evidence type="ECO:0000313" key="3">
    <source>
        <dbReference type="EMBL" id="RGU55795.1"/>
    </source>
</evidence>
<accession>A0A412TPP2</accession>
<dbReference type="Proteomes" id="UP001199750">
    <property type="component" value="Unassembled WGS sequence"/>
</dbReference>
<dbReference type="AlphaFoldDB" id="A0A412TPP2"/>
<reference evidence="3 4" key="1">
    <citation type="submission" date="2018-08" db="EMBL/GenBank/DDBJ databases">
        <title>A genome reference for cultivated species of the human gut microbiota.</title>
        <authorList>
            <person name="Zou Y."/>
            <person name="Xue W."/>
            <person name="Luo G."/>
        </authorList>
    </citation>
    <scope>NUCLEOTIDE SEQUENCE [LARGE SCALE GENOMIC DNA]</scope>
    <source>
        <strain evidence="3 4">AF16-14</strain>
    </source>
</reference>
<evidence type="ECO:0000313" key="2">
    <source>
        <dbReference type="EMBL" id="MCG4961008.1"/>
    </source>
</evidence>
<dbReference type="InterPro" id="IPR032299">
    <property type="entry name" value="DUF4843"/>
</dbReference>
<protein>
    <submittedName>
        <fullName evidence="3">DUF4843 domain-containing protein</fullName>
    </submittedName>
</protein>
<reference evidence="2" key="2">
    <citation type="submission" date="2022-01" db="EMBL/GenBank/DDBJ databases">
        <title>Collection of gut derived symbiotic bacterial strains cultured from healthy donors.</title>
        <authorList>
            <person name="Lin H."/>
            <person name="Kohout C."/>
            <person name="Waligurski E."/>
            <person name="Pamer E.G."/>
        </authorList>
    </citation>
    <scope>NUCLEOTIDE SEQUENCE</scope>
    <source>
        <strain evidence="2">DFI.1.149</strain>
    </source>
</reference>
<dbReference type="EMBL" id="JAKNDN010000029">
    <property type="protein sequence ID" value="MCG4961008.1"/>
    <property type="molecule type" value="Genomic_DNA"/>
</dbReference>
<sequence>MKKYIFMCLATLLCLEACKENERQLFALNEDFLNIWFGGVELTSRTDSTVYNYYYRPLTLEYDSVMFNVRVAGMPSAVDRTFELEAVEGDLDQVIAGEHYVVKPYVIPQGEVSGIFPIYLKSTDDFKNSSFKVVFAVREKDGFRGGAREYARLYLIVEDMEKKPFYWEEDLETYQPLSKFWGTYSAVKYRFMTQVIGVPVTRVCYGAVIPSAPGELTYSEAVYWQNRCRQELEAYNNDPANPDRPLSDEYGPISF</sequence>
<dbReference type="Pfam" id="PF16132">
    <property type="entry name" value="DUF4843"/>
    <property type="match status" value="1"/>
</dbReference>